<evidence type="ECO:0000313" key="1">
    <source>
        <dbReference type="EMBL" id="AKE39495.1"/>
    </source>
</evidence>
<dbReference type="RefSeq" id="WP_035105190.1">
    <property type="nucleotide sequence ID" value="NZ_CP011311.1"/>
</dbReference>
<dbReference type="KEGG" id="ccj:UL81_07700"/>
<protein>
    <submittedName>
        <fullName evidence="1">Uncharacterized protein</fullName>
    </submittedName>
</protein>
<dbReference type="OrthoDB" id="4426159at2"/>
<name>A0A0F6QXD9_9CORY</name>
<evidence type="ECO:0000313" key="2">
    <source>
        <dbReference type="Proteomes" id="UP000033566"/>
    </source>
</evidence>
<proteinExistence type="predicted"/>
<gene>
    <name evidence="1" type="ORF">UL81_07700</name>
</gene>
<dbReference type="EMBL" id="CP011311">
    <property type="protein sequence ID" value="AKE39495.1"/>
    <property type="molecule type" value="Genomic_DNA"/>
</dbReference>
<keyword evidence="2" id="KW-1185">Reference proteome</keyword>
<dbReference type="HOGENOM" id="CLU_189769_0_0_11"/>
<dbReference type="AlphaFoldDB" id="A0A0F6QXD9"/>
<dbReference type="STRING" id="161896.UL81_07700"/>
<sequence length="88" mass="10018">MKNFSSWLPNYKFGYIAAWAALLLCVIAIVFMLVTGEGSGTSMFFAGFMVVNAAILVVMMPRWALDGELEQERRRKAQQAREELRGRR</sequence>
<organism evidence="1 2">
    <name type="scientific">Corynebacterium camporealensis</name>
    <dbReference type="NCBI Taxonomy" id="161896"/>
    <lineage>
        <taxon>Bacteria</taxon>
        <taxon>Bacillati</taxon>
        <taxon>Actinomycetota</taxon>
        <taxon>Actinomycetes</taxon>
        <taxon>Mycobacteriales</taxon>
        <taxon>Corynebacteriaceae</taxon>
        <taxon>Corynebacterium</taxon>
    </lineage>
</organism>
<accession>A0A0F6QXD9</accession>
<dbReference type="PATRIC" id="fig|161896.4.peg.1507"/>
<dbReference type="Proteomes" id="UP000033566">
    <property type="component" value="Chromosome"/>
</dbReference>
<reference evidence="1 2" key="1">
    <citation type="journal article" date="2015" name="Genome Announc.">
        <title>Complete Genome Sequence of Corynebacterium camporealensis DSM 44610, Isolated from the Milk of a Manchega Sheep with Subclinical Mastitis.</title>
        <authorList>
            <person name="Ruckert C."/>
            <person name="Albersmeier A."/>
            <person name="Winkler A."/>
            <person name="Tauch A."/>
        </authorList>
    </citation>
    <scope>NUCLEOTIDE SEQUENCE [LARGE SCALE GENOMIC DNA]</scope>
    <source>
        <strain evidence="1 2">DSM 44610</strain>
    </source>
</reference>